<evidence type="ECO:0000256" key="4">
    <source>
        <dbReference type="ARBA" id="ARBA00023163"/>
    </source>
</evidence>
<feature type="domain" description="HTH cro/C1-type" evidence="6">
    <location>
        <begin position="5"/>
        <end position="46"/>
    </location>
</feature>
<dbReference type="RefSeq" id="WP_084099365.1">
    <property type="nucleotide sequence ID" value="NZ_FWXK01000007.1"/>
</dbReference>
<sequence>MVNIKEVAKRAQVSPATISRYINNSGYVSGKTSKKVEKAIQELNYVPNEVARSLFQKKSKLIGFLLPDMGNPFFPLMAQGIEDYFYPHGYHVITGNIHEDQTKVASYLQTFQQNFVAGIISAVHLPKIAENTPVVVINRSDEDSLYQVKADYKQAAKLMIDELKQTSFEDVVVISGPKSLEVANIRSSYIHDALDKEGISYHTMASQSFLLKDVMHSAGRLFELYPHIDTIFAANDLQAMMLIQKAQYLGYRVPKDIQIIGFDDIPFSELTVPKLTTIKQPAYEMGQTAAKMLHQLITDEIITENVVTLPVELMSRDTLRKKG</sequence>
<evidence type="ECO:0000256" key="1">
    <source>
        <dbReference type="ARBA" id="ARBA00022491"/>
    </source>
</evidence>
<dbReference type="PROSITE" id="PS00356">
    <property type="entry name" value="HTH_LACI_1"/>
    <property type="match status" value="1"/>
</dbReference>
<dbReference type="CDD" id="cd01392">
    <property type="entry name" value="HTH_LacI"/>
    <property type="match status" value="1"/>
</dbReference>
<dbReference type="SUPFAM" id="SSF53822">
    <property type="entry name" value="Periplasmic binding protein-like I"/>
    <property type="match status" value="1"/>
</dbReference>
<dbReference type="CDD" id="cd06291">
    <property type="entry name" value="PBP1_Qymf-like"/>
    <property type="match status" value="1"/>
</dbReference>
<keyword evidence="3" id="KW-0238">DNA-binding</keyword>
<dbReference type="Pfam" id="PF13377">
    <property type="entry name" value="Peripla_BP_3"/>
    <property type="match status" value="1"/>
</dbReference>
<evidence type="ECO:0000313" key="8">
    <source>
        <dbReference type="Proteomes" id="UP000243884"/>
    </source>
</evidence>
<dbReference type="AlphaFoldDB" id="A0A1W1ZBT4"/>
<dbReference type="GO" id="GO:0003700">
    <property type="term" value="F:DNA-binding transcription factor activity"/>
    <property type="evidence" value="ECO:0007669"/>
    <property type="project" value="TreeGrafter"/>
</dbReference>
<accession>A0A1W1ZBT4</accession>
<evidence type="ECO:0000256" key="3">
    <source>
        <dbReference type="ARBA" id="ARBA00023125"/>
    </source>
</evidence>
<dbReference type="InterPro" id="IPR001387">
    <property type="entry name" value="Cro/C1-type_HTH"/>
</dbReference>
<dbReference type="Gene3D" id="3.40.50.2300">
    <property type="match status" value="2"/>
</dbReference>
<dbReference type="PANTHER" id="PTHR30146:SF95">
    <property type="entry name" value="RIBOSE OPERON REPRESSOR"/>
    <property type="match status" value="1"/>
</dbReference>
<dbReference type="PROSITE" id="PS50932">
    <property type="entry name" value="HTH_LACI_2"/>
    <property type="match status" value="1"/>
</dbReference>
<evidence type="ECO:0000259" key="5">
    <source>
        <dbReference type="PROSITE" id="PS50932"/>
    </source>
</evidence>
<feature type="domain" description="HTH lacI-type" evidence="5">
    <location>
        <begin position="2"/>
        <end position="56"/>
    </location>
</feature>
<dbReference type="InterPro" id="IPR010982">
    <property type="entry name" value="Lambda_DNA-bd_dom_sf"/>
</dbReference>
<gene>
    <name evidence="7" type="ORF">SAMN04487984_1253</name>
</gene>
<dbReference type="Proteomes" id="UP000243884">
    <property type="component" value="Unassembled WGS sequence"/>
</dbReference>
<dbReference type="OrthoDB" id="9796186at2"/>
<keyword evidence="2" id="KW-0805">Transcription regulation</keyword>
<dbReference type="PROSITE" id="PS50943">
    <property type="entry name" value="HTH_CROC1"/>
    <property type="match status" value="1"/>
</dbReference>
<protein>
    <submittedName>
        <fullName evidence="7">Transcriptional regulator, LacI family</fullName>
    </submittedName>
</protein>
<dbReference type="STRING" id="371602.SAMN04487984_1253"/>
<keyword evidence="1" id="KW-0678">Repressor</keyword>
<reference evidence="8" key="1">
    <citation type="submission" date="2017-04" db="EMBL/GenBank/DDBJ databases">
        <authorList>
            <person name="Varghese N."/>
            <person name="Submissions S."/>
        </authorList>
    </citation>
    <scope>NUCLEOTIDE SEQUENCE [LARGE SCALE GENOMIC DNA]</scope>
    <source>
        <strain evidence="8">DSM 21500</strain>
    </source>
</reference>
<organism evidence="7 8">
    <name type="scientific">Aerococcus suis</name>
    <dbReference type="NCBI Taxonomy" id="371602"/>
    <lineage>
        <taxon>Bacteria</taxon>
        <taxon>Bacillati</taxon>
        <taxon>Bacillota</taxon>
        <taxon>Bacilli</taxon>
        <taxon>Lactobacillales</taxon>
        <taxon>Aerococcaceae</taxon>
        <taxon>Aerococcus</taxon>
    </lineage>
</organism>
<dbReference type="SUPFAM" id="SSF47413">
    <property type="entry name" value="lambda repressor-like DNA-binding domains"/>
    <property type="match status" value="1"/>
</dbReference>
<dbReference type="SMART" id="SM00354">
    <property type="entry name" value="HTH_LACI"/>
    <property type="match status" value="1"/>
</dbReference>
<dbReference type="InterPro" id="IPR028082">
    <property type="entry name" value="Peripla_BP_I"/>
</dbReference>
<name>A0A1W1ZBT4_9LACT</name>
<dbReference type="InterPro" id="IPR000843">
    <property type="entry name" value="HTH_LacI"/>
</dbReference>
<dbReference type="GO" id="GO:0000976">
    <property type="term" value="F:transcription cis-regulatory region binding"/>
    <property type="evidence" value="ECO:0007669"/>
    <property type="project" value="TreeGrafter"/>
</dbReference>
<dbReference type="PANTHER" id="PTHR30146">
    <property type="entry name" value="LACI-RELATED TRANSCRIPTIONAL REPRESSOR"/>
    <property type="match status" value="1"/>
</dbReference>
<proteinExistence type="predicted"/>
<dbReference type="Pfam" id="PF00356">
    <property type="entry name" value="LacI"/>
    <property type="match status" value="1"/>
</dbReference>
<dbReference type="InterPro" id="IPR046335">
    <property type="entry name" value="LacI/GalR-like_sensor"/>
</dbReference>
<keyword evidence="4" id="KW-0804">Transcription</keyword>
<dbReference type="Gene3D" id="1.10.260.40">
    <property type="entry name" value="lambda repressor-like DNA-binding domains"/>
    <property type="match status" value="1"/>
</dbReference>
<dbReference type="EMBL" id="FWXK01000007">
    <property type="protein sequence ID" value="SMC45865.1"/>
    <property type="molecule type" value="Genomic_DNA"/>
</dbReference>
<evidence type="ECO:0000259" key="6">
    <source>
        <dbReference type="PROSITE" id="PS50943"/>
    </source>
</evidence>
<keyword evidence="8" id="KW-1185">Reference proteome</keyword>
<evidence type="ECO:0000313" key="7">
    <source>
        <dbReference type="EMBL" id="SMC45865.1"/>
    </source>
</evidence>
<evidence type="ECO:0000256" key="2">
    <source>
        <dbReference type="ARBA" id="ARBA00023015"/>
    </source>
</evidence>